<gene>
    <name evidence="1" type="ORF">G8R56_003775</name>
</gene>
<comment type="caution">
    <text evidence="1">The sequence shown here is derived from an EMBL/GenBank/DDBJ whole genome shotgun (WGS) entry which is preliminary data.</text>
</comment>
<proteinExistence type="predicted"/>
<dbReference type="EMBL" id="DAAXPA010000011">
    <property type="protein sequence ID" value="HAG1965527.1"/>
    <property type="molecule type" value="Genomic_DNA"/>
</dbReference>
<reference evidence="1" key="2">
    <citation type="submission" date="2020-02" db="EMBL/GenBank/DDBJ databases">
        <authorList>
            <consortium name="NCBI Pathogen Detection Project"/>
        </authorList>
    </citation>
    <scope>NUCLEOTIDE SEQUENCE</scope>
    <source>
        <strain evidence="1">MA.CK_97/00003274</strain>
    </source>
</reference>
<dbReference type="RefSeq" id="WP_139814664.1">
    <property type="nucleotide sequence ID" value="NZ_JBNQPT010000014.1"/>
</dbReference>
<name>A0A759MA66_SALER</name>
<evidence type="ECO:0000313" key="1">
    <source>
        <dbReference type="EMBL" id="HAG1965527.1"/>
    </source>
</evidence>
<organism evidence="1">
    <name type="scientific">Salmonella enterica</name>
    <name type="common">Salmonella choleraesuis</name>
    <dbReference type="NCBI Taxonomy" id="28901"/>
    <lineage>
        <taxon>Bacteria</taxon>
        <taxon>Pseudomonadati</taxon>
        <taxon>Pseudomonadota</taxon>
        <taxon>Gammaproteobacteria</taxon>
        <taxon>Enterobacterales</taxon>
        <taxon>Enterobacteriaceae</taxon>
        <taxon>Salmonella</taxon>
    </lineage>
</organism>
<dbReference type="AlphaFoldDB" id="A0A759MA66"/>
<protein>
    <submittedName>
        <fullName evidence="1">Uncharacterized protein</fullName>
    </submittedName>
</protein>
<accession>A0A759MA66</accession>
<sequence>MNFRELPISVQNIAAQLLADKMPCATNTSENEPAMALAQNISDAFTRLYNPMKIYTINYDPGRPGPVYHCPDVDKDGRQLHDTEHTTRKRVRYLTKVVVKSTDPG</sequence>
<reference evidence="1" key="1">
    <citation type="journal article" date="2018" name="Genome Biol.">
        <title>SKESA: strategic k-mer extension for scrupulous assemblies.</title>
        <authorList>
            <person name="Souvorov A."/>
            <person name="Agarwala R."/>
            <person name="Lipman D.J."/>
        </authorList>
    </citation>
    <scope>NUCLEOTIDE SEQUENCE</scope>
    <source>
        <strain evidence="1">MA.CK_97/00003274</strain>
    </source>
</reference>